<dbReference type="EMBL" id="GBRH01247523">
    <property type="protein sequence ID" value="JAD50372.1"/>
    <property type="molecule type" value="Transcribed_RNA"/>
</dbReference>
<sequence>MSTWSGMLQPIKDSTSPCLVCCYAGAIFLILSTRSTRLFLTNSMISLDRAAKIMDSSMSLRAAEAIFSISESSELIDLSSNRFPSPSNTASLVHHFVHLIFR</sequence>
<proteinExistence type="predicted"/>
<name>A0A0A9RZS4_ARUDO</name>
<protein>
    <submittedName>
        <fullName evidence="1">Uncharacterized protein</fullName>
    </submittedName>
</protein>
<organism evidence="1">
    <name type="scientific">Arundo donax</name>
    <name type="common">Giant reed</name>
    <name type="synonym">Donax arundinaceus</name>
    <dbReference type="NCBI Taxonomy" id="35708"/>
    <lineage>
        <taxon>Eukaryota</taxon>
        <taxon>Viridiplantae</taxon>
        <taxon>Streptophyta</taxon>
        <taxon>Embryophyta</taxon>
        <taxon>Tracheophyta</taxon>
        <taxon>Spermatophyta</taxon>
        <taxon>Magnoliopsida</taxon>
        <taxon>Liliopsida</taxon>
        <taxon>Poales</taxon>
        <taxon>Poaceae</taxon>
        <taxon>PACMAD clade</taxon>
        <taxon>Arundinoideae</taxon>
        <taxon>Arundineae</taxon>
        <taxon>Arundo</taxon>
    </lineage>
</organism>
<reference evidence="1" key="2">
    <citation type="journal article" date="2015" name="Data Brief">
        <title>Shoot transcriptome of the giant reed, Arundo donax.</title>
        <authorList>
            <person name="Barrero R.A."/>
            <person name="Guerrero F.D."/>
            <person name="Moolhuijzen P."/>
            <person name="Goolsby J.A."/>
            <person name="Tidwell J."/>
            <person name="Bellgard S.E."/>
            <person name="Bellgard M.I."/>
        </authorList>
    </citation>
    <scope>NUCLEOTIDE SEQUENCE</scope>
    <source>
        <tissue evidence="1">Shoot tissue taken approximately 20 cm above the soil surface</tissue>
    </source>
</reference>
<reference evidence="1" key="1">
    <citation type="submission" date="2014-09" db="EMBL/GenBank/DDBJ databases">
        <authorList>
            <person name="Magalhaes I.L.F."/>
            <person name="Oliveira U."/>
            <person name="Santos F.R."/>
            <person name="Vidigal T.H.D.A."/>
            <person name="Brescovit A.D."/>
            <person name="Santos A.J."/>
        </authorList>
    </citation>
    <scope>NUCLEOTIDE SEQUENCE</scope>
    <source>
        <tissue evidence="1">Shoot tissue taken approximately 20 cm above the soil surface</tissue>
    </source>
</reference>
<accession>A0A0A9RZS4</accession>
<dbReference type="AlphaFoldDB" id="A0A0A9RZS4"/>
<evidence type="ECO:0000313" key="1">
    <source>
        <dbReference type="EMBL" id="JAD50372.1"/>
    </source>
</evidence>